<protein>
    <submittedName>
        <fullName evidence="2">Uncharacterized protein</fullName>
    </submittedName>
</protein>
<feature type="compositionally biased region" description="Basic and acidic residues" evidence="1">
    <location>
        <begin position="33"/>
        <end position="45"/>
    </location>
</feature>
<dbReference type="GeneID" id="91341888"/>
<evidence type="ECO:0000313" key="2">
    <source>
        <dbReference type="EMBL" id="WUX55068.1"/>
    </source>
</evidence>
<gene>
    <name evidence="2" type="ORF">OG442_28025</name>
</gene>
<dbReference type="EMBL" id="CP109495">
    <property type="protein sequence ID" value="WUX55068.1"/>
    <property type="molecule type" value="Genomic_DNA"/>
</dbReference>
<sequence>MPENSAPSHSEEPAGRRLTRNNGPLGTPVPPKRIKDEERDDERQVRVNPFLVSLDEIPREAILDGKPGAVWHFSAALREDADRPGVLDWQVMMGSEEALSVMGRMDFLKVLGGMRKAANQQQKEDPEQRIEYPTQEDLKKGIDGLGHPTIAVDFKVHGATKAGSAAMSGEFRYDPESRSARANDRSGRYMSKNHRPETDKAPEKIAEWGEAIAKKFSDHLGIPVVFEQLKTLPNPLGRNAATLQPSAAGPVSSAARQAGQPGTVSAAREVKRQRR</sequence>
<dbReference type="RefSeq" id="WP_329078743.1">
    <property type="nucleotide sequence ID" value="NZ_CP109483.1"/>
</dbReference>
<keyword evidence="3" id="KW-1185">Reference proteome</keyword>
<feature type="region of interest" description="Disordered" evidence="1">
    <location>
        <begin position="1"/>
        <end position="45"/>
    </location>
</feature>
<name>A0ABZ2ACJ1_STRNV</name>
<evidence type="ECO:0000256" key="1">
    <source>
        <dbReference type="SAM" id="MobiDB-lite"/>
    </source>
</evidence>
<feature type="region of interest" description="Disordered" evidence="1">
    <location>
        <begin position="170"/>
        <end position="201"/>
    </location>
</feature>
<feature type="compositionally biased region" description="Basic and acidic residues" evidence="1">
    <location>
        <begin position="171"/>
        <end position="187"/>
    </location>
</feature>
<organism evidence="2 3">
    <name type="scientific">Streptomyces niveus</name>
    <name type="common">Streptomyces spheroides</name>
    <dbReference type="NCBI Taxonomy" id="193462"/>
    <lineage>
        <taxon>Bacteria</taxon>
        <taxon>Bacillati</taxon>
        <taxon>Actinomycetota</taxon>
        <taxon>Actinomycetes</taxon>
        <taxon>Kitasatosporales</taxon>
        <taxon>Streptomycetaceae</taxon>
        <taxon>Streptomyces</taxon>
    </lineage>
</organism>
<proteinExistence type="predicted"/>
<feature type="region of interest" description="Disordered" evidence="1">
    <location>
        <begin position="235"/>
        <end position="275"/>
    </location>
</feature>
<accession>A0ABZ2ACJ1</accession>
<evidence type="ECO:0000313" key="3">
    <source>
        <dbReference type="Proteomes" id="UP001432209"/>
    </source>
</evidence>
<reference evidence="2" key="1">
    <citation type="submission" date="2022-10" db="EMBL/GenBank/DDBJ databases">
        <title>The complete genomes of actinobacterial strains from the NBC collection.</title>
        <authorList>
            <person name="Joergensen T.S."/>
            <person name="Alvarez Arevalo M."/>
            <person name="Sterndorff E.B."/>
            <person name="Faurdal D."/>
            <person name="Vuksanovic O."/>
            <person name="Mourched A.-S."/>
            <person name="Charusanti P."/>
            <person name="Shaw S."/>
            <person name="Blin K."/>
            <person name="Weber T."/>
        </authorList>
    </citation>
    <scope>NUCLEOTIDE SEQUENCE</scope>
    <source>
        <strain evidence="2">NBC_01432</strain>
    </source>
</reference>
<dbReference type="Proteomes" id="UP001432209">
    <property type="component" value="Chromosome"/>
</dbReference>